<evidence type="ECO:0000256" key="2">
    <source>
        <dbReference type="SAM" id="SignalP"/>
    </source>
</evidence>
<gene>
    <name evidence="3" type="ORF">FHS27_001626</name>
</gene>
<name>A0A7W5H401_9BACT</name>
<dbReference type="PROSITE" id="PS51257">
    <property type="entry name" value="PROKAR_LIPOPROTEIN"/>
    <property type="match status" value="1"/>
</dbReference>
<evidence type="ECO:0000313" key="4">
    <source>
        <dbReference type="Proteomes" id="UP000536179"/>
    </source>
</evidence>
<feature type="signal peptide" evidence="2">
    <location>
        <begin position="1"/>
        <end position="22"/>
    </location>
</feature>
<feature type="compositionally biased region" description="Basic and acidic residues" evidence="1">
    <location>
        <begin position="49"/>
        <end position="62"/>
    </location>
</feature>
<feature type="region of interest" description="Disordered" evidence="1">
    <location>
        <begin position="33"/>
        <end position="71"/>
    </location>
</feature>
<evidence type="ECO:0000313" key="3">
    <source>
        <dbReference type="EMBL" id="MBB3205822.1"/>
    </source>
</evidence>
<dbReference type="AlphaFoldDB" id="A0A7W5H401"/>
<keyword evidence="2" id="KW-0732">Signal</keyword>
<protein>
    <submittedName>
        <fullName evidence="3">Putative component of type VI protein secretion system</fullName>
    </submittedName>
</protein>
<sequence length="71" mass="7683">MNAASRFQTFFSFTSIGSFALAALLTTAIGCEESSEPAATPKSEVQEYLDAHPELKEPKEDIAPANPTDYK</sequence>
<dbReference type="RefSeq" id="WP_184304000.1">
    <property type="nucleotide sequence ID" value="NZ_JACHXU010000004.1"/>
</dbReference>
<feature type="chain" id="PRO_5031254630" evidence="2">
    <location>
        <begin position="23"/>
        <end position="71"/>
    </location>
</feature>
<organism evidence="3 4">
    <name type="scientific">Aporhodopirellula rubra</name>
    <dbReference type="NCBI Taxonomy" id="980271"/>
    <lineage>
        <taxon>Bacteria</taxon>
        <taxon>Pseudomonadati</taxon>
        <taxon>Planctomycetota</taxon>
        <taxon>Planctomycetia</taxon>
        <taxon>Pirellulales</taxon>
        <taxon>Pirellulaceae</taxon>
        <taxon>Aporhodopirellula</taxon>
    </lineage>
</organism>
<reference evidence="3 4" key="1">
    <citation type="submission" date="2020-08" db="EMBL/GenBank/DDBJ databases">
        <title>Genomic Encyclopedia of Type Strains, Phase III (KMG-III): the genomes of soil and plant-associated and newly described type strains.</title>
        <authorList>
            <person name="Whitman W."/>
        </authorList>
    </citation>
    <scope>NUCLEOTIDE SEQUENCE [LARGE SCALE GENOMIC DNA]</scope>
    <source>
        <strain evidence="3 4">CECT 8075</strain>
    </source>
</reference>
<proteinExistence type="predicted"/>
<comment type="caution">
    <text evidence="3">The sequence shown here is derived from an EMBL/GenBank/DDBJ whole genome shotgun (WGS) entry which is preliminary data.</text>
</comment>
<keyword evidence="4" id="KW-1185">Reference proteome</keyword>
<accession>A0A7W5H401</accession>
<dbReference type="Proteomes" id="UP000536179">
    <property type="component" value="Unassembled WGS sequence"/>
</dbReference>
<evidence type="ECO:0000256" key="1">
    <source>
        <dbReference type="SAM" id="MobiDB-lite"/>
    </source>
</evidence>
<dbReference type="EMBL" id="JACHXU010000004">
    <property type="protein sequence ID" value="MBB3205822.1"/>
    <property type="molecule type" value="Genomic_DNA"/>
</dbReference>